<dbReference type="CDD" id="cd07989">
    <property type="entry name" value="LPLAT_AGPAT-like"/>
    <property type="match status" value="1"/>
</dbReference>
<dbReference type="Proteomes" id="UP000193642">
    <property type="component" value="Unassembled WGS sequence"/>
</dbReference>
<feature type="region of interest" description="Disordered" evidence="3">
    <location>
        <begin position="290"/>
        <end position="310"/>
    </location>
</feature>
<evidence type="ECO:0000259" key="5">
    <source>
        <dbReference type="SMART" id="SM00563"/>
    </source>
</evidence>
<keyword evidence="4" id="KW-0812">Transmembrane</keyword>
<evidence type="ECO:0000313" key="7">
    <source>
        <dbReference type="Proteomes" id="UP000193642"/>
    </source>
</evidence>
<gene>
    <name evidence="6" type="ORF">BCR33DRAFT_721415</name>
</gene>
<dbReference type="GO" id="GO:0003841">
    <property type="term" value="F:1-acylglycerol-3-phosphate O-acyltransferase activity"/>
    <property type="evidence" value="ECO:0007669"/>
    <property type="project" value="TreeGrafter"/>
</dbReference>
<evidence type="ECO:0000256" key="1">
    <source>
        <dbReference type="ARBA" id="ARBA00022679"/>
    </source>
</evidence>
<accession>A0A1Y2BSH6</accession>
<keyword evidence="1 6" id="KW-0808">Transferase</keyword>
<dbReference type="Pfam" id="PF01553">
    <property type="entry name" value="Acyltransferase"/>
    <property type="match status" value="1"/>
</dbReference>
<dbReference type="PANTHER" id="PTHR10434:SF11">
    <property type="entry name" value="1-ACYL-SN-GLYCEROL-3-PHOSPHATE ACYLTRANSFERASE"/>
    <property type="match status" value="1"/>
</dbReference>
<organism evidence="6 7">
    <name type="scientific">Rhizoclosmatium globosum</name>
    <dbReference type="NCBI Taxonomy" id="329046"/>
    <lineage>
        <taxon>Eukaryota</taxon>
        <taxon>Fungi</taxon>
        <taxon>Fungi incertae sedis</taxon>
        <taxon>Chytridiomycota</taxon>
        <taxon>Chytridiomycota incertae sedis</taxon>
        <taxon>Chytridiomycetes</taxon>
        <taxon>Chytridiales</taxon>
        <taxon>Chytriomycetaceae</taxon>
        <taxon>Rhizoclosmatium</taxon>
    </lineage>
</organism>
<dbReference type="GO" id="GO:0006654">
    <property type="term" value="P:phosphatidic acid biosynthetic process"/>
    <property type="evidence" value="ECO:0007669"/>
    <property type="project" value="TreeGrafter"/>
</dbReference>
<evidence type="ECO:0000256" key="2">
    <source>
        <dbReference type="ARBA" id="ARBA00023315"/>
    </source>
</evidence>
<dbReference type="GO" id="GO:0005783">
    <property type="term" value="C:endoplasmic reticulum"/>
    <property type="evidence" value="ECO:0007669"/>
    <property type="project" value="TreeGrafter"/>
</dbReference>
<sequence length="310" mass="34690">MGSISDTDTISPAVNPLASHQAGITEAFAVLVLCTVVGFRVSRHVRFGVRLLGFVLIFLWISVAGMAAAFYEKIVFNTNLLFLHKRTLSFLITTFSPYLFNVRYEIIEGEEYLTSERPCLFIMNHQSELDLLVLASFIPQETIVLAKDEFKKIPIIGTFMSMVRDIVFLKRQAHTTAIETMNQVGLIVKERNAPVQLFPEGTRTYQTTNDLLPFKKGGFHLAVGGQMPIVIIVAESYHSIYNLKNFWFEGGTIKLKVLPPIPTKGLTTADVGPLAEKCRDEMLKTLVEISQPPPSYAKPLKVPSSNKKHD</sequence>
<keyword evidence="2 6" id="KW-0012">Acyltransferase</keyword>
<reference evidence="6 7" key="1">
    <citation type="submission" date="2016-07" db="EMBL/GenBank/DDBJ databases">
        <title>Pervasive Adenine N6-methylation of Active Genes in Fungi.</title>
        <authorList>
            <consortium name="DOE Joint Genome Institute"/>
            <person name="Mondo S.J."/>
            <person name="Dannebaum R.O."/>
            <person name="Kuo R.C."/>
            <person name="Labutti K."/>
            <person name="Haridas S."/>
            <person name="Kuo A."/>
            <person name="Salamov A."/>
            <person name="Ahrendt S.R."/>
            <person name="Lipzen A."/>
            <person name="Sullivan W."/>
            <person name="Andreopoulos W.B."/>
            <person name="Clum A."/>
            <person name="Lindquist E."/>
            <person name="Daum C."/>
            <person name="Ramamoorthy G.K."/>
            <person name="Gryganskyi A."/>
            <person name="Culley D."/>
            <person name="Magnuson J.K."/>
            <person name="James T.Y."/>
            <person name="O'Malley M.A."/>
            <person name="Stajich J.E."/>
            <person name="Spatafora J.W."/>
            <person name="Visel A."/>
            <person name="Grigoriev I.V."/>
        </authorList>
    </citation>
    <scope>NUCLEOTIDE SEQUENCE [LARGE SCALE GENOMIC DNA]</scope>
    <source>
        <strain evidence="6 7">JEL800</strain>
    </source>
</reference>
<dbReference type="InterPro" id="IPR002123">
    <property type="entry name" value="Plipid/glycerol_acylTrfase"/>
</dbReference>
<keyword evidence="4" id="KW-1133">Transmembrane helix</keyword>
<evidence type="ECO:0000256" key="4">
    <source>
        <dbReference type="SAM" id="Phobius"/>
    </source>
</evidence>
<dbReference type="PANTHER" id="PTHR10434">
    <property type="entry name" value="1-ACYL-SN-GLYCEROL-3-PHOSPHATE ACYLTRANSFERASE"/>
    <property type="match status" value="1"/>
</dbReference>
<dbReference type="EMBL" id="MCGO01000049">
    <property type="protein sequence ID" value="ORY37700.1"/>
    <property type="molecule type" value="Genomic_DNA"/>
</dbReference>
<dbReference type="OrthoDB" id="202234at2759"/>
<proteinExistence type="predicted"/>
<protein>
    <submittedName>
        <fullName evidence="6">Acyltransferase</fullName>
    </submittedName>
</protein>
<name>A0A1Y2BSH6_9FUNG</name>
<dbReference type="STRING" id="329046.A0A1Y2BSH6"/>
<feature type="domain" description="Phospholipid/glycerol acyltransferase" evidence="5">
    <location>
        <begin position="119"/>
        <end position="237"/>
    </location>
</feature>
<keyword evidence="4" id="KW-0472">Membrane</keyword>
<dbReference type="SUPFAM" id="SSF69593">
    <property type="entry name" value="Glycerol-3-phosphate (1)-acyltransferase"/>
    <property type="match status" value="1"/>
</dbReference>
<keyword evidence="7" id="KW-1185">Reference proteome</keyword>
<feature type="transmembrane region" description="Helical" evidence="4">
    <location>
        <begin position="51"/>
        <end position="71"/>
    </location>
</feature>
<evidence type="ECO:0000256" key="3">
    <source>
        <dbReference type="SAM" id="MobiDB-lite"/>
    </source>
</evidence>
<dbReference type="SMART" id="SM00563">
    <property type="entry name" value="PlsC"/>
    <property type="match status" value="1"/>
</dbReference>
<dbReference type="AlphaFoldDB" id="A0A1Y2BSH6"/>
<comment type="caution">
    <text evidence="6">The sequence shown here is derived from an EMBL/GenBank/DDBJ whole genome shotgun (WGS) entry which is preliminary data.</text>
</comment>
<feature type="transmembrane region" description="Helical" evidence="4">
    <location>
        <begin position="20"/>
        <end position="39"/>
    </location>
</feature>
<evidence type="ECO:0000313" key="6">
    <source>
        <dbReference type="EMBL" id="ORY37700.1"/>
    </source>
</evidence>